<dbReference type="NCBIfam" id="TIGR01575">
    <property type="entry name" value="rimI"/>
    <property type="match status" value="1"/>
</dbReference>
<dbReference type="GO" id="GO:0008080">
    <property type="term" value="F:N-acetyltransferase activity"/>
    <property type="evidence" value="ECO:0007669"/>
    <property type="project" value="InterPro"/>
</dbReference>
<gene>
    <name evidence="6" type="ORF">ASZ90_018144</name>
</gene>
<dbReference type="PROSITE" id="PS51186">
    <property type="entry name" value="GNAT"/>
    <property type="match status" value="1"/>
</dbReference>
<dbReference type="AlphaFoldDB" id="A0A0W8E796"/>
<comment type="caution">
    <text evidence="6">The sequence shown here is derived from an EMBL/GenBank/DDBJ whole genome shotgun (WGS) entry which is preliminary data.</text>
</comment>
<evidence type="ECO:0000256" key="4">
    <source>
        <dbReference type="ARBA" id="ARBA00023315"/>
    </source>
</evidence>
<evidence type="ECO:0000256" key="2">
    <source>
        <dbReference type="ARBA" id="ARBA00022490"/>
    </source>
</evidence>
<dbReference type="InterPro" id="IPR006464">
    <property type="entry name" value="AcTrfase_RimI/Ard1"/>
</dbReference>
<accession>A0A0W8E796</accession>
<organism evidence="6">
    <name type="scientific">hydrocarbon metagenome</name>
    <dbReference type="NCBI Taxonomy" id="938273"/>
    <lineage>
        <taxon>unclassified sequences</taxon>
        <taxon>metagenomes</taxon>
        <taxon>ecological metagenomes</taxon>
    </lineage>
</organism>
<evidence type="ECO:0000256" key="1">
    <source>
        <dbReference type="ARBA" id="ARBA00005395"/>
    </source>
</evidence>
<dbReference type="PANTHER" id="PTHR43420">
    <property type="entry name" value="ACETYLTRANSFERASE"/>
    <property type="match status" value="1"/>
</dbReference>
<proteinExistence type="inferred from homology"/>
<feature type="domain" description="N-acetyltransferase" evidence="5">
    <location>
        <begin position="6"/>
        <end position="150"/>
    </location>
</feature>
<keyword evidence="4" id="KW-0012">Acyltransferase</keyword>
<reference evidence="6" key="1">
    <citation type="journal article" date="2015" name="Proc. Natl. Acad. Sci. U.S.A.">
        <title>Networks of energetic and metabolic interactions define dynamics in microbial communities.</title>
        <authorList>
            <person name="Embree M."/>
            <person name="Liu J.K."/>
            <person name="Al-Bassam M.M."/>
            <person name="Zengler K."/>
        </authorList>
    </citation>
    <scope>NUCLEOTIDE SEQUENCE</scope>
</reference>
<dbReference type="InterPro" id="IPR016181">
    <property type="entry name" value="Acyl_CoA_acyltransferase"/>
</dbReference>
<evidence type="ECO:0000259" key="5">
    <source>
        <dbReference type="PROSITE" id="PS51186"/>
    </source>
</evidence>
<dbReference type="InterPro" id="IPR050680">
    <property type="entry name" value="YpeA/RimI_acetyltransf"/>
</dbReference>
<dbReference type="SUPFAM" id="SSF55729">
    <property type="entry name" value="Acyl-CoA N-acyltransferases (Nat)"/>
    <property type="match status" value="1"/>
</dbReference>
<dbReference type="CDD" id="cd04301">
    <property type="entry name" value="NAT_SF"/>
    <property type="match status" value="1"/>
</dbReference>
<dbReference type="Pfam" id="PF00583">
    <property type="entry name" value="Acetyltransf_1"/>
    <property type="match status" value="1"/>
</dbReference>
<name>A0A0W8E796_9ZZZZ</name>
<dbReference type="Gene3D" id="3.40.630.30">
    <property type="match status" value="1"/>
</dbReference>
<evidence type="ECO:0000256" key="3">
    <source>
        <dbReference type="ARBA" id="ARBA00022679"/>
    </source>
</evidence>
<protein>
    <submittedName>
        <fullName evidence="6">Ribosomal-protein-s18p-alanine acetyltransferase</fullName>
    </submittedName>
</protein>
<evidence type="ECO:0000313" key="6">
    <source>
        <dbReference type="EMBL" id="KUG04476.1"/>
    </source>
</evidence>
<keyword evidence="3 6" id="KW-0808">Transferase</keyword>
<sequence>MLETGCIIRNMTVKDLEQVMQIERESFPLPWSIESYLGELKNNFASYLVCDYEGEVAGFGGIWVIFEEAHITNVAIAKDYRLQGLGKLLMSKLESIARDKKAVRILLEVRPSNTAAQIMYNSLDFVPTGLRKKYYSDNNEDAIIMVKHLY</sequence>
<comment type="similarity">
    <text evidence="1">Belongs to the acetyltransferase family. RimI subfamily.</text>
</comment>
<dbReference type="PANTHER" id="PTHR43420:SF44">
    <property type="entry name" value="ACETYLTRANSFERASE YPEA"/>
    <property type="match status" value="1"/>
</dbReference>
<keyword evidence="2" id="KW-0963">Cytoplasm</keyword>
<dbReference type="InterPro" id="IPR000182">
    <property type="entry name" value="GNAT_dom"/>
</dbReference>
<dbReference type="EMBL" id="LNQE01001848">
    <property type="protein sequence ID" value="KUG04476.1"/>
    <property type="molecule type" value="Genomic_DNA"/>
</dbReference>